<dbReference type="OrthoDB" id="4702492at2759"/>
<evidence type="ECO:0000313" key="2">
    <source>
        <dbReference type="EMBL" id="GAP90061.2"/>
    </source>
</evidence>
<keyword evidence="3" id="KW-1185">Reference proteome</keyword>
<gene>
    <name evidence="2" type="ORF">SAMD00023353_4300980</name>
</gene>
<sequence>MAQRVGTPQGTKRRYPDMSSPPGLHAGESESRRPPYPPPSAMGGLQAPQVGVAVVTIDMFRDYQRQVAATFERQGAQIALLQERVQAVEGRVQSLEDAEDMAIDAVREIRDNVIPRVERHHADLGALAAAVAGQSTALEALSSPGQEYRSNQGRDAARPSQPAWRPGPLGGATDQAKSAMEDMKTQLTRSFASLAEHDRRLGESDARLVAYDAHLTDCGRRVVGHDTRLVGHERQLGDHNTRLAAHDRHFGEHDVRLRNNENHLRDHDLCVAKHTERLGVLEKANEQLLGRVTVLERGIEHKLSPTQITAIMQNHQQRLESLEQNWQQRMKASQEAQVARPHSPYDRSHSASGEARTLVRRVGLESRVQAEELGKAPEKAQGSEAQSQRPDARREGTLHAPDLRRLGEQLAAIDKRIVPLEQRMGSIETGFEKLSQKIS</sequence>
<feature type="compositionally biased region" description="Polar residues" evidence="1">
    <location>
        <begin position="143"/>
        <end position="153"/>
    </location>
</feature>
<feature type="region of interest" description="Disordered" evidence="1">
    <location>
        <begin position="332"/>
        <end position="357"/>
    </location>
</feature>
<reference evidence="2" key="1">
    <citation type="submission" date="2016-03" db="EMBL/GenBank/DDBJ databases">
        <title>Draft genome sequence of Rosellinia necatrix.</title>
        <authorList>
            <person name="Kanematsu S."/>
        </authorList>
    </citation>
    <scope>NUCLEOTIDE SEQUENCE [LARGE SCALE GENOMIC DNA]</scope>
    <source>
        <strain evidence="2">W97</strain>
    </source>
</reference>
<dbReference type="EMBL" id="DF977488">
    <property type="protein sequence ID" value="GAP90061.2"/>
    <property type="molecule type" value="Genomic_DNA"/>
</dbReference>
<protein>
    <submittedName>
        <fullName evidence="2">Putative chromosome segregation ATPase-like protein</fullName>
    </submittedName>
</protein>
<feature type="region of interest" description="Disordered" evidence="1">
    <location>
        <begin position="371"/>
        <end position="406"/>
    </location>
</feature>
<feature type="region of interest" description="Disordered" evidence="1">
    <location>
        <begin position="143"/>
        <end position="182"/>
    </location>
</feature>
<evidence type="ECO:0000256" key="1">
    <source>
        <dbReference type="SAM" id="MobiDB-lite"/>
    </source>
</evidence>
<proteinExistence type="predicted"/>
<evidence type="ECO:0000313" key="3">
    <source>
        <dbReference type="Proteomes" id="UP000054516"/>
    </source>
</evidence>
<feature type="compositionally biased region" description="Polar residues" evidence="1">
    <location>
        <begin position="1"/>
        <end position="10"/>
    </location>
</feature>
<name>A0A1W2TNV5_ROSNE</name>
<feature type="compositionally biased region" description="Basic and acidic residues" evidence="1">
    <location>
        <begin position="390"/>
        <end position="406"/>
    </location>
</feature>
<dbReference type="Proteomes" id="UP000054516">
    <property type="component" value="Unassembled WGS sequence"/>
</dbReference>
<dbReference type="AlphaFoldDB" id="A0A1W2TNV5"/>
<feature type="region of interest" description="Disordered" evidence="1">
    <location>
        <begin position="1"/>
        <end position="44"/>
    </location>
</feature>
<accession>A0A1W2TNV5</accession>
<organism evidence="2">
    <name type="scientific">Rosellinia necatrix</name>
    <name type="common">White root-rot fungus</name>
    <dbReference type="NCBI Taxonomy" id="77044"/>
    <lineage>
        <taxon>Eukaryota</taxon>
        <taxon>Fungi</taxon>
        <taxon>Dikarya</taxon>
        <taxon>Ascomycota</taxon>
        <taxon>Pezizomycotina</taxon>
        <taxon>Sordariomycetes</taxon>
        <taxon>Xylariomycetidae</taxon>
        <taxon>Xylariales</taxon>
        <taxon>Xylariaceae</taxon>
        <taxon>Rosellinia</taxon>
    </lineage>
</organism>